<evidence type="ECO:0000313" key="2">
    <source>
        <dbReference type="Proteomes" id="UP000233837"/>
    </source>
</evidence>
<evidence type="ECO:0000313" key="1">
    <source>
        <dbReference type="EMBL" id="PKU62692.1"/>
    </source>
</evidence>
<gene>
    <name evidence="1" type="ORF">MA16_Dca029201</name>
</gene>
<dbReference type="Gene3D" id="3.40.50.2000">
    <property type="entry name" value="Glycogen Phosphorylase B"/>
    <property type="match status" value="2"/>
</dbReference>
<name>A0A2I0VGZ8_9ASPA</name>
<reference evidence="1 2" key="2">
    <citation type="journal article" date="2017" name="Nature">
        <title>The Apostasia genome and the evolution of orchids.</title>
        <authorList>
            <person name="Zhang G.Q."/>
            <person name="Liu K.W."/>
            <person name="Li Z."/>
            <person name="Lohaus R."/>
            <person name="Hsiao Y.Y."/>
            <person name="Niu S.C."/>
            <person name="Wang J.Y."/>
            <person name="Lin Y.C."/>
            <person name="Xu Q."/>
            <person name="Chen L.J."/>
            <person name="Yoshida K."/>
            <person name="Fujiwara S."/>
            <person name="Wang Z.W."/>
            <person name="Zhang Y.Q."/>
            <person name="Mitsuda N."/>
            <person name="Wang M."/>
            <person name="Liu G.H."/>
            <person name="Pecoraro L."/>
            <person name="Huang H.X."/>
            <person name="Xiao X.J."/>
            <person name="Lin M."/>
            <person name="Wu X.Y."/>
            <person name="Wu W.L."/>
            <person name="Chen Y.Y."/>
            <person name="Chang S.B."/>
            <person name="Sakamoto S."/>
            <person name="Ohme-Takagi M."/>
            <person name="Yagi M."/>
            <person name="Zeng S.J."/>
            <person name="Shen C.Y."/>
            <person name="Yeh C.M."/>
            <person name="Luo Y.B."/>
            <person name="Tsai W.C."/>
            <person name="Van de Peer Y."/>
            <person name="Liu Z.J."/>
        </authorList>
    </citation>
    <scope>NUCLEOTIDE SEQUENCE [LARGE SCALE GENOMIC DNA]</scope>
    <source>
        <tissue evidence="1">The whole plant</tissue>
    </source>
</reference>
<dbReference type="AlphaFoldDB" id="A0A2I0VGZ8"/>
<accession>A0A2I0VGZ8</accession>
<dbReference type="Proteomes" id="UP000233837">
    <property type="component" value="Unassembled WGS sequence"/>
</dbReference>
<reference evidence="1 2" key="1">
    <citation type="journal article" date="2016" name="Sci. Rep.">
        <title>The Dendrobium catenatum Lindl. genome sequence provides insights into polysaccharide synthase, floral development and adaptive evolution.</title>
        <authorList>
            <person name="Zhang G.Q."/>
            <person name="Xu Q."/>
            <person name="Bian C."/>
            <person name="Tsai W.C."/>
            <person name="Yeh C.M."/>
            <person name="Liu K.W."/>
            <person name="Yoshida K."/>
            <person name="Zhang L.S."/>
            <person name="Chang S.B."/>
            <person name="Chen F."/>
            <person name="Shi Y."/>
            <person name="Su Y.Y."/>
            <person name="Zhang Y.Q."/>
            <person name="Chen L.J."/>
            <person name="Yin Y."/>
            <person name="Lin M."/>
            <person name="Huang H."/>
            <person name="Deng H."/>
            <person name="Wang Z.W."/>
            <person name="Zhu S.L."/>
            <person name="Zhao X."/>
            <person name="Deng C."/>
            <person name="Niu S.C."/>
            <person name="Huang J."/>
            <person name="Wang M."/>
            <person name="Liu G.H."/>
            <person name="Yang H.J."/>
            <person name="Xiao X.J."/>
            <person name="Hsiao Y.Y."/>
            <person name="Wu W.L."/>
            <person name="Chen Y.Y."/>
            <person name="Mitsuda N."/>
            <person name="Ohme-Takagi M."/>
            <person name="Luo Y.B."/>
            <person name="Van de Peer Y."/>
            <person name="Liu Z.J."/>
        </authorList>
    </citation>
    <scope>NUCLEOTIDE SEQUENCE [LARGE SCALE GENOMIC DNA]</scope>
    <source>
        <tissue evidence="1">The whole plant</tissue>
    </source>
</reference>
<proteinExistence type="predicted"/>
<sequence length="53" mass="6279">MRGVEVVMGEGERAWEIRRKTQEWKQKAKEVLRENGLASRNLELFVNSLSKYK</sequence>
<organism evidence="1 2">
    <name type="scientific">Dendrobium catenatum</name>
    <dbReference type="NCBI Taxonomy" id="906689"/>
    <lineage>
        <taxon>Eukaryota</taxon>
        <taxon>Viridiplantae</taxon>
        <taxon>Streptophyta</taxon>
        <taxon>Embryophyta</taxon>
        <taxon>Tracheophyta</taxon>
        <taxon>Spermatophyta</taxon>
        <taxon>Magnoliopsida</taxon>
        <taxon>Liliopsida</taxon>
        <taxon>Asparagales</taxon>
        <taxon>Orchidaceae</taxon>
        <taxon>Epidendroideae</taxon>
        <taxon>Malaxideae</taxon>
        <taxon>Dendrobiinae</taxon>
        <taxon>Dendrobium</taxon>
    </lineage>
</organism>
<dbReference type="EMBL" id="KZ504286">
    <property type="protein sequence ID" value="PKU62692.1"/>
    <property type="molecule type" value="Genomic_DNA"/>
</dbReference>
<keyword evidence="2" id="KW-1185">Reference proteome</keyword>
<protein>
    <submittedName>
        <fullName evidence="1">Uncharacterized protein</fullName>
    </submittedName>
</protein>